<keyword evidence="2" id="KW-1185">Reference proteome</keyword>
<dbReference type="VEuPathDB" id="FungiDB:ACJ73_03566"/>
<protein>
    <submittedName>
        <fullName evidence="1">Uncharacterized protein</fullName>
    </submittedName>
</protein>
<dbReference type="AlphaFoldDB" id="A0A1J9QAI9"/>
<dbReference type="Proteomes" id="UP000242791">
    <property type="component" value="Unassembled WGS sequence"/>
</dbReference>
<dbReference type="EMBL" id="LGTZ01000437">
    <property type="protein sequence ID" value="OJD25074.1"/>
    <property type="molecule type" value="Genomic_DNA"/>
</dbReference>
<proteinExistence type="predicted"/>
<reference evidence="1 2" key="1">
    <citation type="submission" date="2015-08" db="EMBL/GenBank/DDBJ databases">
        <title>Emmonsia species relationships and genome sequence.</title>
        <authorList>
            <person name="Cuomo C.A."/>
            <person name="Schwartz I.S."/>
            <person name="Kenyon C."/>
            <person name="De Hoog G.S."/>
            <person name="Govender N.P."/>
            <person name="Botha A."/>
            <person name="Moreno L."/>
            <person name="De Vries M."/>
            <person name="Munoz J.F."/>
            <person name="Stielow J.B."/>
        </authorList>
    </citation>
    <scope>NUCLEOTIDE SEQUENCE [LARGE SCALE GENOMIC DNA]</scope>
    <source>
        <strain evidence="1 2">EI222</strain>
    </source>
</reference>
<accession>A0A1J9QAI9</accession>
<evidence type="ECO:0000313" key="1">
    <source>
        <dbReference type="EMBL" id="OJD25074.1"/>
    </source>
</evidence>
<evidence type="ECO:0000313" key="2">
    <source>
        <dbReference type="Proteomes" id="UP000242791"/>
    </source>
</evidence>
<comment type="caution">
    <text evidence="1">The sequence shown here is derived from an EMBL/GenBank/DDBJ whole genome shotgun (WGS) entry which is preliminary data.</text>
</comment>
<sequence>MTSPFDDSARLEAGAFSHVNYLEARAIMQDAQTYISHLGRVTLQGCCDHLTTAVRMLGECYDAYRKECQLNSELRRYNGILQQQIRHNVRRLQDLSAWNRTLDCTVADLTVKVSHLESRPENVHRMDKEQNAVSTLLEWQTRTDDEEGTCIECNTDNDSGEGSEFPQTR</sequence>
<name>A0A1J9QAI9_9EURO</name>
<organism evidence="1 2">
    <name type="scientific">Blastomyces percursus</name>
    <dbReference type="NCBI Taxonomy" id="1658174"/>
    <lineage>
        <taxon>Eukaryota</taxon>
        <taxon>Fungi</taxon>
        <taxon>Dikarya</taxon>
        <taxon>Ascomycota</taxon>
        <taxon>Pezizomycotina</taxon>
        <taxon>Eurotiomycetes</taxon>
        <taxon>Eurotiomycetidae</taxon>
        <taxon>Onygenales</taxon>
        <taxon>Ajellomycetaceae</taxon>
        <taxon>Blastomyces</taxon>
    </lineage>
</organism>
<gene>
    <name evidence="1" type="ORF">ACJ73_03566</name>
</gene>